<dbReference type="Proteomes" id="UP000319976">
    <property type="component" value="Chromosome"/>
</dbReference>
<dbReference type="InterPro" id="IPR044843">
    <property type="entry name" value="Trans_IPPS_bact-type"/>
</dbReference>
<dbReference type="SUPFAM" id="SSF48576">
    <property type="entry name" value="Terpenoid synthases"/>
    <property type="match status" value="1"/>
</dbReference>
<dbReference type="KEGG" id="chya:V22_34170"/>
<evidence type="ECO:0000256" key="1">
    <source>
        <dbReference type="ARBA" id="ARBA00022679"/>
    </source>
</evidence>
<dbReference type="PROSITE" id="PS01044">
    <property type="entry name" value="SQUALEN_PHYTOEN_SYN_1"/>
    <property type="match status" value="1"/>
</dbReference>
<reference evidence="2 3" key="1">
    <citation type="submission" date="2019-02" db="EMBL/GenBank/DDBJ databases">
        <title>Deep-cultivation of Planctomycetes and their phenomic and genomic characterization uncovers novel biology.</title>
        <authorList>
            <person name="Wiegand S."/>
            <person name="Jogler M."/>
            <person name="Boedeker C."/>
            <person name="Pinto D."/>
            <person name="Vollmers J."/>
            <person name="Rivas-Marin E."/>
            <person name="Kohn T."/>
            <person name="Peeters S.H."/>
            <person name="Heuer A."/>
            <person name="Rast P."/>
            <person name="Oberbeckmann S."/>
            <person name="Bunk B."/>
            <person name="Jeske O."/>
            <person name="Meyerdierks A."/>
            <person name="Storesund J.E."/>
            <person name="Kallscheuer N."/>
            <person name="Luecker S."/>
            <person name="Lage O.M."/>
            <person name="Pohl T."/>
            <person name="Merkel B.J."/>
            <person name="Hornburger P."/>
            <person name="Mueller R.-W."/>
            <person name="Bruemmer F."/>
            <person name="Labrenz M."/>
            <person name="Spormann A.M."/>
            <person name="Op den Camp H."/>
            <person name="Overmann J."/>
            <person name="Amann R."/>
            <person name="Jetten M.S.M."/>
            <person name="Mascher T."/>
            <person name="Medema M.H."/>
            <person name="Devos D.P."/>
            <person name="Kaster A.-K."/>
            <person name="Ovreas L."/>
            <person name="Rohde M."/>
            <person name="Galperin M.Y."/>
            <person name="Jogler C."/>
        </authorList>
    </citation>
    <scope>NUCLEOTIDE SEQUENCE [LARGE SCALE GENOMIC DNA]</scope>
    <source>
        <strain evidence="2 3">V22</strain>
    </source>
</reference>
<dbReference type="GO" id="GO:0016117">
    <property type="term" value="P:carotenoid biosynthetic process"/>
    <property type="evidence" value="ECO:0007669"/>
    <property type="project" value="UniProtKB-ARBA"/>
</dbReference>
<dbReference type="SFLD" id="SFLDG01212">
    <property type="entry name" value="Phytoene_synthase_like"/>
    <property type="match status" value="1"/>
</dbReference>
<sequence>MENYNSTWIVDTTAVDARELAESYRHCVKLARRRAGNFYFSFLTLPRQLRHEMCALYAYMRECDDIADDEAVPIDVRRERLQTWRAEVADALETGNSQHPALPAFVDVVRRRRIPREYLFDVIEGVGSDLEPVEITTFSELEQYCYRVAGVVGLCCIHIWGFRDERAIQPAIDCGLAFQLTNIIRDVREDALSGRCYLPSEELAQFGCDQQDFTAKEMTKATRSLIEFQIDRAQDCYQRAGQLFESIDPAGHSVLAAMLGIYGQLLNKISRDPAVIFQRRVKLSRARKLRIATQAYFWPQSISRAMRQVRE</sequence>
<gene>
    <name evidence="2" type="primary">crtB_1</name>
    <name evidence="2" type="ORF">V22_34170</name>
</gene>
<dbReference type="InterPro" id="IPR033904">
    <property type="entry name" value="Trans_IPPS_HH"/>
</dbReference>
<protein>
    <submittedName>
        <fullName evidence="2">All-trans-phytoene synthase</fullName>
    </submittedName>
</protein>
<organism evidence="2 3">
    <name type="scientific">Calycomorphotria hydatis</name>
    <dbReference type="NCBI Taxonomy" id="2528027"/>
    <lineage>
        <taxon>Bacteria</taxon>
        <taxon>Pseudomonadati</taxon>
        <taxon>Planctomycetota</taxon>
        <taxon>Planctomycetia</taxon>
        <taxon>Planctomycetales</taxon>
        <taxon>Planctomycetaceae</taxon>
        <taxon>Calycomorphotria</taxon>
    </lineage>
</organism>
<accession>A0A517TCQ5</accession>
<dbReference type="InterPro" id="IPR019845">
    <property type="entry name" value="Squalene/phytoene_synthase_CS"/>
</dbReference>
<evidence type="ECO:0000313" key="2">
    <source>
        <dbReference type="EMBL" id="QDT66152.1"/>
    </source>
</evidence>
<keyword evidence="1" id="KW-0808">Transferase</keyword>
<evidence type="ECO:0000313" key="3">
    <source>
        <dbReference type="Proteomes" id="UP000319976"/>
    </source>
</evidence>
<dbReference type="CDD" id="cd00683">
    <property type="entry name" value="Trans_IPPS_HH"/>
    <property type="match status" value="1"/>
</dbReference>
<dbReference type="GO" id="GO:0051996">
    <property type="term" value="F:squalene synthase [NAD(P)H] activity"/>
    <property type="evidence" value="ECO:0007669"/>
    <property type="project" value="InterPro"/>
</dbReference>
<dbReference type="AlphaFoldDB" id="A0A517TCQ5"/>
<dbReference type="EMBL" id="CP036316">
    <property type="protein sequence ID" value="QDT66152.1"/>
    <property type="molecule type" value="Genomic_DNA"/>
</dbReference>
<dbReference type="Gene3D" id="1.10.600.10">
    <property type="entry name" value="Farnesyl Diphosphate Synthase"/>
    <property type="match status" value="1"/>
</dbReference>
<dbReference type="Pfam" id="PF00494">
    <property type="entry name" value="SQS_PSY"/>
    <property type="match status" value="1"/>
</dbReference>
<dbReference type="InterPro" id="IPR002060">
    <property type="entry name" value="Squ/phyt_synthse"/>
</dbReference>
<name>A0A517TCQ5_9PLAN</name>
<dbReference type="GO" id="GO:0004311">
    <property type="term" value="F:geranylgeranyl diphosphate synthase activity"/>
    <property type="evidence" value="ECO:0007669"/>
    <property type="project" value="InterPro"/>
</dbReference>
<dbReference type="InterPro" id="IPR008949">
    <property type="entry name" value="Isoprenoid_synthase_dom_sf"/>
</dbReference>
<dbReference type="PANTHER" id="PTHR31480">
    <property type="entry name" value="BIFUNCTIONAL LYCOPENE CYCLASE/PHYTOENE SYNTHASE"/>
    <property type="match status" value="1"/>
</dbReference>
<proteinExistence type="predicted"/>
<dbReference type="SFLD" id="SFLDS00005">
    <property type="entry name" value="Isoprenoid_Synthase_Type_I"/>
    <property type="match status" value="1"/>
</dbReference>
<keyword evidence="3" id="KW-1185">Reference proteome</keyword>
<dbReference type="SFLD" id="SFLDG01018">
    <property type="entry name" value="Squalene/Phytoene_Synthase_Lik"/>
    <property type="match status" value="1"/>
</dbReference>